<reference evidence="1" key="1">
    <citation type="submission" date="2023-11" db="EMBL/GenBank/DDBJ databases">
        <authorList>
            <person name="Poullet M."/>
        </authorList>
    </citation>
    <scope>NUCLEOTIDE SEQUENCE</scope>
    <source>
        <strain evidence="1">E1834</strain>
    </source>
</reference>
<keyword evidence="2" id="KW-1185">Reference proteome</keyword>
<organism evidence="1 2">
    <name type="scientific">Meloidogyne enterolobii</name>
    <name type="common">Root-knot nematode worm</name>
    <name type="synonym">Meloidogyne mayaguensis</name>
    <dbReference type="NCBI Taxonomy" id="390850"/>
    <lineage>
        <taxon>Eukaryota</taxon>
        <taxon>Metazoa</taxon>
        <taxon>Ecdysozoa</taxon>
        <taxon>Nematoda</taxon>
        <taxon>Chromadorea</taxon>
        <taxon>Rhabditida</taxon>
        <taxon>Tylenchina</taxon>
        <taxon>Tylenchomorpha</taxon>
        <taxon>Tylenchoidea</taxon>
        <taxon>Meloidogynidae</taxon>
        <taxon>Meloidogyninae</taxon>
        <taxon>Meloidogyne</taxon>
    </lineage>
</organism>
<dbReference type="Proteomes" id="UP001497535">
    <property type="component" value="Unassembled WGS sequence"/>
</dbReference>
<accession>A0ACB1AUI6</accession>
<proteinExistence type="predicted"/>
<comment type="caution">
    <text evidence="1">The sequence shown here is derived from an EMBL/GenBank/DDBJ whole genome shotgun (WGS) entry which is preliminary data.</text>
</comment>
<sequence length="68" mass="8170">MFRFLPFAEFCLFCCFAFRVSHFLIFAFEFRIWGIFLLNFAFLLIIFANLFRHTPCYRGKISICPQGI</sequence>
<dbReference type="EMBL" id="CAVMJV010000122">
    <property type="protein sequence ID" value="CAK5106718.1"/>
    <property type="molecule type" value="Genomic_DNA"/>
</dbReference>
<evidence type="ECO:0000313" key="2">
    <source>
        <dbReference type="Proteomes" id="UP001497535"/>
    </source>
</evidence>
<evidence type="ECO:0000313" key="1">
    <source>
        <dbReference type="EMBL" id="CAK5106718.1"/>
    </source>
</evidence>
<gene>
    <name evidence="1" type="ORF">MENTE1834_LOCUS43533</name>
</gene>
<protein>
    <submittedName>
        <fullName evidence="1">Uncharacterized protein</fullName>
    </submittedName>
</protein>
<name>A0ACB1AUI6_MELEN</name>